<accession>A0A4R3KKK7</accession>
<dbReference type="AlphaFoldDB" id="A0A4R3KKK7"/>
<keyword evidence="2" id="KW-1185">Reference proteome</keyword>
<organism evidence="1 2">
    <name type="scientific">Tepidibacillus fermentans</name>
    <dbReference type="NCBI Taxonomy" id="1281767"/>
    <lineage>
        <taxon>Bacteria</taxon>
        <taxon>Bacillati</taxon>
        <taxon>Bacillota</taxon>
        <taxon>Bacilli</taxon>
        <taxon>Bacillales</taxon>
        <taxon>Bacillaceae</taxon>
        <taxon>Tepidibacillus</taxon>
    </lineage>
</organism>
<reference evidence="1 2" key="1">
    <citation type="submission" date="2019-03" db="EMBL/GenBank/DDBJ databases">
        <title>Genomic Encyclopedia of Type Strains, Phase IV (KMG-IV): sequencing the most valuable type-strain genomes for metagenomic binning, comparative biology and taxonomic classification.</title>
        <authorList>
            <person name="Goeker M."/>
        </authorList>
    </citation>
    <scope>NUCLEOTIDE SEQUENCE [LARGE SCALE GENOMIC DNA]</scope>
    <source>
        <strain evidence="1 2">DSM 23802</strain>
    </source>
</reference>
<sequence length="116" mass="13575">MSIEPLLSYIVVHKVTGKKIRTLIESRTGETFTYDFGDTIYDYKSNSYVTVTQDGTTISMYDYKSGKHFSIQSKSPGIFMAYQFENDDYYEIRVQNKLVLITNKKKGTTKVYYYHQ</sequence>
<dbReference type="RefSeq" id="WP_132766873.1">
    <property type="nucleotide sequence ID" value="NZ_SMAB01000002.1"/>
</dbReference>
<dbReference type="EMBL" id="SMAB01000002">
    <property type="protein sequence ID" value="TCS84010.1"/>
    <property type="molecule type" value="Genomic_DNA"/>
</dbReference>
<dbReference type="OrthoDB" id="9854468at2"/>
<comment type="caution">
    <text evidence="1">The sequence shown here is derived from an EMBL/GenBank/DDBJ whole genome shotgun (WGS) entry which is preliminary data.</text>
</comment>
<gene>
    <name evidence="1" type="ORF">EDD72_10250</name>
</gene>
<name>A0A4R3KKK7_9BACI</name>
<evidence type="ECO:0000313" key="1">
    <source>
        <dbReference type="EMBL" id="TCS84010.1"/>
    </source>
</evidence>
<protein>
    <submittedName>
        <fullName evidence="1">Uncharacterized protein</fullName>
    </submittedName>
</protein>
<evidence type="ECO:0000313" key="2">
    <source>
        <dbReference type="Proteomes" id="UP000295788"/>
    </source>
</evidence>
<proteinExistence type="predicted"/>
<dbReference type="Proteomes" id="UP000295788">
    <property type="component" value="Unassembled WGS sequence"/>
</dbReference>